<sequence>MNKEVLDFVMEKTHELIDAATCSSETKAAAESWLAAVGTDREAEETKNYVAELEEDIMPIDTLIAFAESDAGAQVFGADAAGVAAHAKEIKSAGANYCDCPACNVVAEILEKKELLLK</sequence>
<dbReference type="EMBL" id="QRMS01000004">
    <property type="protein sequence ID" value="RHJ86177.1"/>
    <property type="molecule type" value="Genomic_DNA"/>
</dbReference>
<organism evidence="1 2">
    <name type="scientific">Emergencia timonensis</name>
    <dbReference type="NCBI Taxonomy" id="1776384"/>
    <lineage>
        <taxon>Bacteria</taxon>
        <taxon>Bacillati</taxon>
        <taxon>Bacillota</taxon>
        <taxon>Clostridia</taxon>
        <taxon>Peptostreptococcales</taxon>
        <taxon>Anaerovoracaceae</taxon>
        <taxon>Emergencia</taxon>
    </lineage>
</organism>
<dbReference type="OrthoDB" id="1654682at2"/>
<dbReference type="RefSeq" id="WP_067538163.1">
    <property type="nucleotide sequence ID" value="NZ_AP025567.1"/>
</dbReference>
<gene>
    <name evidence="1" type="ORF">DW099_15190</name>
</gene>
<protein>
    <submittedName>
        <fullName evidence="1">Molecular chaperone Hsp90</fullName>
    </submittedName>
</protein>
<dbReference type="AlphaFoldDB" id="A0A415DZB9"/>
<evidence type="ECO:0000313" key="2">
    <source>
        <dbReference type="Proteomes" id="UP000284841"/>
    </source>
</evidence>
<evidence type="ECO:0000313" key="1">
    <source>
        <dbReference type="EMBL" id="RHJ86177.1"/>
    </source>
</evidence>
<comment type="caution">
    <text evidence="1">The sequence shown here is derived from an EMBL/GenBank/DDBJ whole genome shotgun (WGS) entry which is preliminary data.</text>
</comment>
<accession>A0A415DZB9</accession>
<dbReference type="GeneID" id="83003940"/>
<dbReference type="Proteomes" id="UP000284841">
    <property type="component" value="Unassembled WGS sequence"/>
</dbReference>
<keyword evidence="2" id="KW-1185">Reference proteome</keyword>
<reference evidence="1 2" key="1">
    <citation type="submission" date="2018-08" db="EMBL/GenBank/DDBJ databases">
        <title>A genome reference for cultivated species of the human gut microbiota.</title>
        <authorList>
            <person name="Zou Y."/>
            <person name="Xue W."/>
            <person name="Luo G."/>
        </authorList>
    </citation>
    <scope>NUCLEOTIDE SEQUENCE [LARGE SCALE GENOMIC DNA]</scope>
    <source>
        <strain evidence="1 2">AM07-24</strain>
    </source>
</reference>
<dbReference type="STRING" id="1776384.GCA_900086585_01563"/>
<proteinExistence type="predicted"/>
<name>A0A415DZB9_9FIRM</name>